<evidence type="ECO:0000256" key="1">
    <source>
        <dbReference type="SAM" id="MobiDB-lite"/>
    </source>
</evidence>
<reference evidence="2" key="1">
    <citation type="submission" date="2021-02" db="EMBL/GenBank/DDBJ databases">
        <authorList>
            <person name="Dougan E. K."/>
            <person name="Rhodes N."/>
            <person name="Thang M."/>
            <person name="Chan C."/>
        </authorList>
    </citation>
    <scope>NUCLEOTIDE SEQUENCE</scope>
</reference>
<dbReference type="AlphaFoldDB" id="A0A813EB75"/>
<gene>
    <name evidence="2" type="ORF">PGLA1383_LOCUS14355</name>
</gene>
<accession>A0A813EB75</accession>
<keyword evidence="3" id="KW-1185">Reference proteome</keyword>
<evidence type="ECO:0000313" key="2">
    <source>
        <dbReference type="EMBL" id="CAE8595868.1"/>
    </source>
</evidence>
<proteinExistence type="predicted"/>
<name>A0A813EB75_POLGL</name>
<comment type="caution">
    <text evidence="2">The sequence shown here is derived from an EMBL/GenBank/DDBJ whole genome shotgun (WGS) entry which is preliminary data.</text>
</comment>
<dbReference type="Proteomes" id="UP000654075">
    <property type="component" value="Unassembled WGS sequence"/>
</dbReference>
<protein>
    <submittedName>
        <fullName evidence="2">Uncharacterized protein</fullName>
    </submittedName>
</protein>
<evidence type="ECO:0000313" key="3">
    <source>
        <dbReference type="Proteomes" id="UP000654075"/>
    </source>
</evidence>
<organism evidence="2 3">
    <name type="scientific">Polarella glacialis</name>
    <name type="common">Dinoflagellate</name>
    <dbReference type="NCBI Taxonomy" id="89957"/>
    <lineage>
        <taxon>Eukaryota</taxon>
        <taxon>Sar</taxon>
        <taxon>Alveolata</taxon>
        <taxon>Dinophyceae</taxon>
        <taxon>Suessiales</taxon>
        <taxon>Suessiaceae</taxon>
        <taxon>Polarella</taxon>
    </lineage>
</organism>
<feature type="region of interest" description="Disordered" evidence="1">
    <location>
        <begin position="201"/>
        <end position="225"/>
    </location>
</feature>
<feature type="region of interest" description="Disordered" evidence="1">
    <location>
        <begin position="85"/>
        <end position="104"/>
    </location>
</feature>
<dbReference type="EMBL" id="CAJNNV010008183">
    <property type="protein sequence ID" value="CAE8595868.1"/>
    <property type="molecule type" value="Genomic_DNA"/>
</dbReference>
<feature type="region of interest" description="Disordered" evidence="1">
    <location>
        <begin position="1"/>
        <end position="46"/>
    </location>
</feature>
<sequence length="225" mass="23862">MQSWRKYRPEQPKLSAAPQESELSGSPGRQRRRQRSHAPATTTTTTTAISTTTTLNQIGRRCSSFRLLVRFGLLGSLTTTAAAAGTTTTNNNNNNNNNNTNNNNTLSLVDGLPSCCAESAVAAHEGEEDSSWALAWAFDDLSRATARLTADCCNAIGDSKPLGLLLQVHICGQCCLGSEARPQVRPFIRRLSEAARSLEGGECSGRARGHEPAAAGGRVGLPPGL</sequence>